<dbReference type="GO" id="GO:0030431">
    <property type="term" value="P:sleep"/>
    <property type="evidence" value="ECO:0007669"/>
    <property type="project" value="InterPro"/>
</dbReference>
<dbReference type="InterPro" id="IPR050975">
    <property type="entry name" value="Sleep_regulator"/>
</dbReference>
<evidence type="ECO:0000313" key="3">
    <source>
        <dbReference type="Proteomes" id="UP000694843"/>
    </source>
</evidence>
<dbReference type="GeneID" id="108680203"/>
<dbReference type="KEGG" id="hazt:108680203"/>
<feature type="non-terminal residue" evidence="4">
    <location>
        <position position="1"/>
    </location>
</feature>
<dbReference type="OrthoDB" id="10046582at2759"/>
<keyword evidence="3" id="KW-1185">Reference proteome</keyword>
<dbReference type="Pfam" id="PF17064">
    <property type="entry name" value="QVR"/>
    <property type="match status" value="1"/>
</dbReference>
<dbReference type="PANTHER" id="PTHR33562:SF27">
    <property type="entry name" value="PROTEIN QUIVER"/>
    <property type="match status" value="1"/>
</dbReference>
<dbReference type="Proteomes" id="UP000694843">
    <property type="component" value="Unplaced"/>
</dbReference>
<name>A0A8B7PGN7_HYAAZ</name>
<evidence type="ECO:0000256" key="1">
    <source>
        <dbReference type="ARBA" id="ARBA00022729"/>
    </source>
</evidence>
<dbReference type="PANTHER" id="PTHR33562">
    <property type="entry name" value="ATILLA, ISOFORM B-RELATED-RELATED"/>
    <property type="match status" value="1"/>
</dbReference>
<dbReference type="OMA" id="SCGAYKR"/>
<dbReference type="RefSeq" id="XP_018024466.2">
    <property type="nucleotide sequence ID" value="XM_018168977.2"/>
</dbReference>
<accession>A0A8B7PGN7</accession>
<sequence>LIIFLHCHLGSSVKCYQCSTDEDPKGKDLCGAYQKFREEEHVPVDCLHDESVTPGTFCVKVTKQSPRSFIWDGRWRTVIRRCASVTETGVTNVCNWGVDLNGVYYEECYCTSDNCNAALPSTRPSLSLIAVPVLTLALLRTRL</sequence>
<dbReference type="AlphaFoldDB" id="A0A8B7PGN7"/>
<proteinExistence type="predicted"/>
<protein>
    <submittedName>
        <fullName evidence="4">Uncharacterized protein LOC108680203</fullName>
    </submittedName>
</protein>
<dbReference type="GO" id="GO:0032222">
    <property type="term" value="P:regulation of synaptic transmission, cholinergic"/>
    <property type="evidence" value="ECO:0007669"/>
    <property type="project" value="InterPro"/>
</dbReference>
<keyword evidence="2" id="KW-0325">Glycoprotein</keyword>
<gene>
    <name evidence="4" type="primary">LOC108680203</name>
</gene>
<organism evidence="3 4">
    <name type="scientific">Hyalella azteca</name>
    <name type="common">Amphipod</name>
    <dbReference type="NCBI Taxonomy" id="294128"/>
    <lineage>
        <taxon>Eukaryota</taxon>
        <taxon>Metazoa</taxon>
        <taxon>Ecdysozoa</taxon>
        <taxon>Arthropoda</taxon>
        <taxon>Crustacea</taxon>
        <taxon>Multicrustacea</taxon>
        <taxon>Malacostraca</taxon>
        <taxon>Eumalacostraca</taxon>
        <taxon>Peracarida</taxon>
        <taxon>Amphipoda</taxon>
        <taxon>Senticaudata</taxon>
        <taxon>Talitrida</taxon>
        <taxon>Talitroidea</taxon>
        <taxon>Hyalellidae</taxon>
        <taxon>Hyalella</taxon>
    </lineage>
</organism>
<evidence type="ECO:0000256" key="2">
    <source>
        <dbReference type="ARBA" id="ARBA00023180"/>
    </source>
</evidence>
<keyword evidence="1" id="KW-0732">Signal</keyword>
<reference evidence="4" key="1">
    <citation type="submission" date="2025-08" db="UniProtKB">
        <authorList>
            <consortium name="RefSeq"/>
        </authorList>
    </citation>
    <scope>IDENTIFICATION</scope>
    <source>
        <tissue evidence="4">Whole organism</tissue>
    </source>
</reference>
<evidence type="ECO:0000313" key="4">
    <source>
        <dbReference type="RefSeq" id="XP_018024466.2"/>
    </source>
</evidence>
<dbReference type="InterPro" id="IPR031424">
    <property type="entry name" value="QVR-like"/>
</dbReference>